<feature type="region of interest" description="Disordered" evidence="1">
    <location>
        <begin position="286"/>
        <end position="324"/>
    </location>
</feature>
<accession>A0A1H6BX79</accession>
<sequence length="324" mass="36066">MGLRVALLVSVLVNIAQPLSAQVAGNEVQQQPPALDVRALMLEVEQNQRRFEAARRDYIYHVHEVEDDFDGHERVKKTTVTDSESLSIDGVRVDKIVAKNGHPLTPDEQKKEDERVDKQVAKAKERRAKNDGKGRETDPQGNEITPVSRILELGAFSNPRHVVLDGRPAILLDYAGDPRAKTRNSFEGIIRDLVGQVWIDEKDHVLVRGEGRFLNDFKLAGGLLVDIHAGFHFEFRTTKVNDEVWLPQKIEGEGSARVLIFAHVRGHVVVTTSDYRKFRTSTTIIPSNRLIGPDGEPLPEQPTREQPASQQPGGSSPSTTPPPV</sequence>
<protein>
    <submittedName>
        <fullName evidence="3">Uncharacterized protein</fullName>
    </submittedName>
</protein>
<dbReference type="OrthoDB" id="115424at2"/>
<evidence type="ECO:0000313" key="3">
    <source>
        <dbReference type="EMBL" id="SEG65065.1"/>
    </source>
</evidence>
<reference evidence="3 4" key="1">
    <citation type="submission" date="2016-10" db="EMBL/GenBank/DDBJ databases">
        <authorList>
            <person name="de Groot N.N."/>
        </authorList>
    </citation>
    <scope>NUCLEOTIDE SEQUENCE [LARGE SCALE GENOMIC DNA]</scope>
    <source>
        <strain evidence="3 4">DSM 22489</strain>
    </source>
</reference>
<proteinExistence type="predicted"/>
<name>A0A1H6BX79_9BACT</name>
<dbReference type="Proteomes" id="UP000236728">
    <property type="component" value="Unassembled WGS sequence"/>
</dbReference>
<dbReference type="EMBL" id="FNVA01000008">
    <property type="protein sequence ID" value="SEG65065.1"/>
    <property type="molecule type" value="Genomic_DNA"/>
</dbReference>
<evidence type="ECO:0000256" key="1">
    <source>
        <dbReference type="SAM" id="MobiDB-lite"/>
    </source>
</evidence>
<feature type="compositionally biased region" description="Basic and acidic residues" evidence="1">
    <location>
        <begin position="105"/>
        <end position="138"/>
    </location>
</feature>
<feature type="chain" id="PRO_5009294179" evidence="2">
    <location>
        <begin position="22"/>
        <end position="324"/>
    </location>
</feature>
<keyword evidence="2" id="KW-0732">Signal</keyword>
<evidence type="ECO:0000256" key="2">
    <source>
        <dbReference type="SAM" id="SignalP"/>
    </source>
</evidence>
<organism evidence="3 4">
    <name type="scientific">Bryocella elongata</name>
    <dbReference type="NCBI Taxonomy" id="863522"/>
    <lineage>
        <taxon>Bacteria</taxon>
        <taxon>Pseudomonadati</taxon>
        <taxon>Acidobacteriota</taxon>
        <taxon>Terriglobia</taxon>
        <taxon>Terriglobales</taxon>
        <taxon>Acidobacteriaceae</taxon>
        <taxon>Bryocella</taxon>
    </lineage>
</organism>
<dbReference type="RefSeq" id="WP_103934865.1">
    <property type="nucleotide sequence ID" value="NZ_FNVA01000008.1"/>
</dbReference>
<keyword evidence="4" id="KW-1185">Reference proteome</keyword>
<feature type="signal peptide" evidence="2">
    <location>
        <begin position="1"/>
        <end position="21"/>
    </location>
</feature>
<feature type="region of interest" description="Disordered" evidence="1">
    <location>
        <begin position="99"/>
        <end position="144"/>
    </location>
</feature>
<dbReference type="AlphaFoldDB" id="A0A1H6BX79"/>
<gene>
    <name evidence="3" type="ORF">SAMN05421819_4007</name>
</gene>
<feature type="compositionally biased region" description="Low complexity" evidence="1">
    <location>
        <begin position="309"/>
        <end position="318"/>
    </location>
</feature>
<evidence type="ECO:0000313" key="4">
    <source>
        <dbReference type="Proteomes" id="UP000236728"/>
    </source>
</evidence>